<sequence length="225" mass="26215">MKLAVVELHDVSPFYERETYAAVQLLKELEIDKFSILLIPNFNGKYSLENYKEFVSFLKELNQENILHGLTHKGKIKLTNLFYTYGEGEFGDLGEEETAERIKEALSIVKTKFFVPPAWIGNPWLEKVLSDFGFIGVAYREVIKVLRNEREIPSPVLTFSNRVILSYLSIKTIPLLFNLTKKSSVIRLVLHTKDFRDRRKISLWKQILSAVKKQRRLVSYEELLS</sequence>
<dbReference type="Pfam" id="PF10096">
    <property type="entry name" value="DUF2334"/>
    <property type="match status" value="1"/>
</dbReference>
<protein>
    <submittedName>
        <fullName evidence="1">DUF2334 domain-containing protein</fullName>
    </submittedName>
</protein>
<gene>
    <name evidence="1" type="ORF">ENM15_00045</name>
</gene>
<evidence type="ECO:0000313" key="1">
    <source>
        <dbReference type="EMBL" id="HHQ15211.1"/>
    </source>
</evidence>
<dbReference type="AlphaFoldDB" id="A0A7V6CD80"/>
<name>A0A7V6CD80_9BACT</name>
<dbReference type="CDD" id="cd11374">
    <property type="entry name" value="CE4_u10"/>
    <property type="match status" value="1"/>
</dbReference>
<reference evidence="1" key="1">
    <citation type="journal article" date="2020" name="mSystems">
        <title>Genome- and Community-Level Interaction Insights into Carbon Utilization and Element Cycling Functions of Hydrothermarchaeota in Hydrothermal Sediment.</title>
        <authorList>
            <person name="Zhou Z."/>
            <person name="Liu Y."/>
            <person name="Xu W."/>
            <person name="Pan J."/>
            <person name="Luo Z.H."/>
            <person name="Li M."/>
        </authorList>
    </citation>
    <scope>NUCLEOTIDE SEQUENCE [LARGE SCALE GENOMIC DNA]</scope>
    <source>
        <strain evidence="1">SpSt-106</strain>
    </source>
</reference>
<comment type="caution">
    <text evidence="1">The sequence shown here is derived from an EMBL/GenBank/DDBJ whole genome shotgun (WGS) entry which is preliminary data.</text>
</comment>
<organism evidence="1">
    <name type="scientific">Thermodesulfobacterium geofontis</name>
    <dbReference type="NCBI Taxonomy" id="1295609"/>
    <lineage>
        <taxon>Bacteria</taxon>
        <taxon>Pseudomonadati</taxon>
        <taxon>Thermodesulfobacteriota</taxon>
        <taxon>Thermodesulfobacteria</taxon>
        <taxon>Thermodesulfobacteriales</taxon>
        <taxon>Thermodesulfobacteriaceae</taxon>
        <taxon>Thermodesulfobacterium</taxon>
    </lineage>
</organism>
<dbReference type="EMBL" id="DRWR01000001">
    <property type="protein sequence ID" value="HHQ15211.1"/>
    <property type="molecule type" value="Genomic_DNA"/>
</dbReference>
<proteinExistence type="predicted"/>
<accession>A0A7V6CD80</accession>
<dbReference type="InterPro" id="IPR018763">
    <property type="entry name" value="DUF2334"/>
</dbReference>